<dbReference type="VEuPathDB" id="FungiDB:Malapachy_3189"/>
<name>A0A0N0RSN2_9BASI</name>
<organism evidence="1 2">
    <name type="scientific">Malassezia pachydermatis</name>
    <dbReference type="NCBI Taxonomy" id="77020"/>
    <lineage>
        <taxon>Eukaryota</taxon>
        <taxon>Fungi</taxon>
        <taxon>Dikarya</taxon>
        <taxon>Basidiomycota</taxon>
        <taxon>Ustilaginomycotina</taxon>
        <taxon>Malasseziomycetes</taxon>
        <taxon>Malasseziales</taxon>
        <taxon>Malasseziaceae</taxon>
        <taxon>Malassezia</taxon>
    </lineage>
</organism>
<dbReference type="PANTHER" id="PTHR14614">
    <property type="entry name" value="HEPATOCELLULAR CARCINOMA-ASSOCIATED ANTIGEN"/>
    <property type="match status" value="1"/>
</dbReference>
<dbReference type="InterPro" id="IPR019410">
    <property type="entry name" value="Methyltransf_16"/>
</dbReference>
<reference evidence="1 2" key="1">
    <citation type="submission" date="2015-07" db="EMBL/GenBank/DDBJ databases">
        <title>Draft Genome Sequence of Malassezia furfur CBS1878 and Malassezia pachydermatis CBS1879.</title>
        <authorList>
            <person name="Triana S."/>
            <person name="Ohm R."/>
            <person name="Gonzalez A."/>
            <person name="DeCock H."/>
            <person name="Restrepo S."/>
            <person name="Celis A."/>
        </authorList>
    </citation>
    <scope>NUCLEOTIDE SEQUENCE [LARGE SCALE GENOMIC DNA]</scope>
    <source>
        <strain evidence="1 2">CBS 1879</strain>
    </source>
</reference>
<evidence type="ECO:0000313" key="1">
    <source>
        <dbReference type="EMBL" id="KOS16129.1"/>
    </source>
</evidence>
<dbReference type="Gene3D" id="3.40.50.150">
    <property type="entry name" value="Vaccinia Virus protein VP39"/>
    <property type="match status" value="1"/>
</dbReference>
<dbReference type="GeneID" id="28729542"/>
<dbReference type="SUPFAM" id="SSF53335">
    <property type="entry name" value="S-adenosyl-L-methionine-dependent methyltransferases"/>
    <property type="match status" value="1"/>
</dbReference>
<accession>A0A0N0RSN2</accession>
<evidence type="ECO:0008006" key="3">
    <source>
        <dbReference type="Google" id="ProtNLM"/>
    </source>
</evidence>
<dbReference type="AlphaFoldDB" id="A0A0N0RSN2"/>
<dbReference type="OrthoDB" id="407325at2759"/>
<dbReference type="EMBL" id="LGAV01000001">
    <property type="protein sequence ID" value="KOS16129.1"/>
    <property type="molecule type" value="Genomic_DNA"/>
</dbReference>
<gene>
    <name evidence="1" type="ORF">Malapachy_3189</name>
</gene>
<evidence type="ECO:0000313" key="2">
    <source>
        <dbReference type="Proteomes" id="UP000037751"/>
    </source>
</evidence>
<dbReference type="RefSeq" id="XP_017993761.1">
    <property type="nucleotide sequence ID" value="XM_018137666.1"/>
</dbReference>
<keyword evidence="2" id="KW-1185">Reference proteome</keyword>
<dbReference type="PANTHER" id="PTHR14614:SF132">
    <property type="entry name" value="PROTEIN-LYSINE METHYLTRANSFERASE C42C1.13"/>
    <property type="match status" value="1"/>
</dbReference>
<proteinExistence type="predicted"/>
<dbReference type="STRING" id="77020.A0A0N0RSN2"/>
<dbReference type="Pfam" id="PF10294">
    <property type="entry name" value="Methyltransf_16"/>
    <property type="match status" value="1"/>
</dbReference>
<protein>
    <recommendedName>
        <fullName evidence="3">Elongation factor methyltransferase 6</fullName>
    </recommendedName>
</protein>
<dbReference type="Proteomes" id="UP000037751">
    <property type="component" value="Unassembled WGS sequence"/>
</dbReference>
<dbReference type="InterPro" id="IPR029063">
    <property type="entry name" value="SAM-dependent_MTases_sf"/>
</dbReference>
<comment type="caution">
    <text evidence="1">The sequence shown here is derived from an EMBL/GenBank/DDBJ whole genome shotgun (WGS) entry which is preliminary data.</text>
</comment>
<sequence>MPSRYAPDASDLALTQHPWRGKTIVELGSGTGLIGFLVAKLGVGCTTWITDQIPMLPLMEENAALNPDMVDPCHVAELNWGEPVPADVPAKPDVILMADCVYREEAFQPLVDTLCMMATATTEILFCYHKRRRADKRFFGLLKKHFHYDNVSDDNEVRRKAYQTSGTFLMRFTKR</sequence>
<dbReference type="GO" id="GO:0008757">
    <property type="term" value="F:S-adenosylmethionine-dependent methyltransferase activity"/>
    <property type="evidence" value="ECO:0007669"/>
    <property type="project" value="UniProtKB-ARBA"/>
</dbReference>